<dbReference type="Pfam" id="PF01248">
    <property type="entry name" value="Ribosomal_L7Ae"/>
    <property type="match status" value="1"/>
</dbReference>
<name>A0AAV5S9G1_9BILA</name>
<dbReference type="SUPFAM" id="SSF55315">
    <property type="entry name" value="L30e-like"/>
    <property type="match status" value="1"/>
</dbReference>
<protein>
    <recommendedName>
        <fullName evidence="4">40S ribosomal protein S12</fullName>
    </recommendedName>
</protein>
<evidence type="ECO:0000256" key="2">
    <source>
        <dbReference type="ARBA" id="ARBA00022980"/>
    </source>
</evidence>
<dbReference type="Gene3D" id="3.30.1330.30">
    <property type="match status" value="1"/>
</dbReference>
<evidence type="ECO:0000313" key="8">
    <source>
        <dbReference type="Proteomes" id="UP001432027"/>
    </source>
</evidence>
<feature type="domain" description="Ribosomal protein eL8/eL30/eS12/Gadd45" evidence="6">
    <location>
        <begin position="54"/>
        <end position="128"/>
    </location>
</feature>
<dbReference type="Proteomes" id="UP001432027">
    <property type="component" value="Unassembled WGS sequence"/>
</dbReference>
<reference evidence="7" key="1">
    <citation type="submission" date="2023-10" db="EMBL/GenBank/DDBJ databases">
        <title>Genome assembly of Pristionchus species.</title>
        <authorList>
            <person name="Yoshida K."/>
            <person name="Sommer R.J."/>
        </authorList>
    </citation>
    <scope>NUCLEOTIDE SEQUENCE</scope>
    <source>
        <strain evidence="7">RS0144</strain>
    </source>
</reference>
<dbReference type="InterPro" id="IPR004038">
    <property type="entry name" value="Ribosomal_eL8/eL30/eS12/Gad45"/>
</dbReference>
<dbReference type="EMBL" id="BTSX01000001">
    <property type="protein sequence ID" value="GMS79280.1"/>
    <property type="molecule type" value="Genomic_DNA"/>
</dbReference>
<comment type="similarity">
    <text evidence="1 4">Belongs to the eukaryotic ribosomal protein eS12 family.</text>
</comment>
<dbReference type="AlphaFoldDB" id="A0AAV5S9G1"/>
<dbReference type="GO" id="GO:0005840">
    <property type="term" value="C:ribosome"/>
    <property type="evidence" value="ECO:0007669"/>
    <property type="project" value="UniProtKB-KW"/>
</dbReference>
<feature type="region of interest" description="Disordered" evidence="5">
    <location>
        <begin position="25"/>
        <end position="44"/>
    </location>
</feature>
<keyword evidence="8" id="KW-1185">Reference proteome</keyword>
<evidence type="ECO:0000256" key="1">
    <source>
        <dbReference type="ARBA" id="ARBA00005824"/>
    </source>
</evidence>
<accession>A0AAV5S9G1</accession>
<evidence type="ECO:0000313" key="7">
    <source>
        <dbReference type="EMBL" id="GMS79280.1"/>
    </source>
</evidence>
<dbReference type="GO" id="GO:0006412">
    <property type="term" value="P:translation"/>
    <property type="evidence" value="ECO:0007669"/>
    <property type="project" value="InterPro"/>
</dbReference>
<evidence type="ECO:0000256" key="5">
    <source>
        <dbReference type="SAM" id="MobiDB-lite"/>
    </source>
</evidence>
<keyword evidence="3 4" id="KW-0687">Ribonucleoprotein</keyword>
<dbReference type="PANTHER" id="PTHR11843">
    <property type="entry name" value="40S RIBOSOMAL PROTEIN S12"/>
    <property type="match status" value="1"/>
</dbReference>
<dbReference type="InterPro" id="IPR029064">
    <property type="entry name" value="Ribosomal_eL30-like_sf"/>
</dbReference>
<proteinExistence type="inferred from homology"/>
<dbReference type="PRINTS" id="PR00972">
    <property type="entry name" value="RIBSOMALS12E"/>
</dbReference>
<evidence type="ECO:0000256" key="3">
    <source>
        <dbReference type="ARBA" id="ARBA00023274"/>
    </source>
</evidence>
<feature type="non-terminal residue" evidence="7">
    <location>
        <position position="128"/>
    </location>
</feature>
<dbReference type="GO" id="GO:0003735">
    <property type="term" value="F:structural constituent of ribosome"/>
    <property type="evidence" value="ECO:0007669"/>
    <property type="project" value="InterPro"/>
</dbReference>
<organism evidence="7 8">
    <name type="scientific">Pristionchus entomophagus</name>
    <dbReference type="NCBI Taxonomy" id="358040"/>
    <lineage>
        <taxon>Eukaryota</taxon>
        <taxon>Metazoa</taxon>
        <taxon>Ecdysozoa</taxon>
        <taxon>Nematoda</taxon>
        <taxon>Chromadorea</taxon>
        <taxon>Rhabditida</taxon>
        <taxon>Rhabditina</taxon>
        <taxon>Diplogasteromorpha</taxon>
        <taxon>Diplogasteroidea</taxon>
        <taxon>Neodiplogasteridae</taxon>
        <taxon>Pristionchus</taxon>
    </lineage>
</organism>
<sequence length="128" mass="14279">SSPPINSTRTHKQEKRRIRRLIRQLKKADEARMSEGGDQSTVPAATATMDVQMALRAVLKSARFADGLTKGFREAAKALDKRECHFAVLAENCEDPMAVMLVEALCKKHQIPMMKVADKKLLGEWCGL</sequence>
<dbReference type="GO" id="GO:1990904">
    <property type="term" value="C:ribonucleoprotein complex"/>
    <property type="evidence" value="ECO:0007669"/>
    <property type="project" value="UniProtKB-KW"/>
</dbReference>
<feature type="non-terminal residue" evidence="7">
    <location>
        <position position="1"/>
    </location>
</feature>
<dbReference type="InterPro" id="IPR000530">
    <property type="entry name" value="Ribosomal_eS12"/>
</dbReference>
<keyword evidence="2 4" id="KW-0689">Ribosomal protein</keyword>
<evidence type="ECO:0000256" key="4">
    <source>
        <dbReference type="RuleBase" id="RU000670"/>
    </source>
</evidence>
<comment type="caution">
    <text evidence="7">The sequence shown here is derived from an EMBL/GenBank/DDBJ whole genome shotgun (WGS) entry which is preliminary data.</text>
</comment>
<gene>
    <name evidence="7" type="ORF">PENTCL1PPCAC_1455</name>
</gene>
<feature type="compositionally biased region" description="Basic and acidic residues" evidence="5">
    <location>
        <begin position="26"/>
        <end position="35"/>
    </location>
</feature>
<evidence type="ECO:0000259" key="6">
    <source>
        <dbReference type="Pfam" id="PF01248"/>
    </source>
</evidence>